<evidence type="ECO:0000313" key="1">
    <source>
        <dbReference type="EMBL" id="KAL1594443.1"/>
    </source>
</evidence>
<sequence>MREIVVQNLSTALVLEDDVDWDVRIRTQLLSFSHATRKLSSLTRELEFEQNIPPTFESKSQNPIELAKRSSLPLVSTVIPIDAYGRDWDVLWLGHCGASLPQPSPAHPNRLMLLDDVTVPAPKHLRLRESSPPDPVATLYPPHTRVYHQTSNSTLCTLAYAVTQRGARKILFELGVRDLSKGFDFALSDYCGSLVKGEESKRYGVERRFDCVTVQPPLFSHHWDERGNSDIMGLGIGGRPEVGSRYVIRSMRANLEDFGEGSDTLFEQWND</sequence>
<evidence type="ECO:0008006" key="3">
    <source>
        <dbReference type="Google" id="ProtNLM"/>
    </source>
</evidence>
<accession>A0ABR3QQK7</accession>
<gene>
    <name evidence="1" type="ORF">SLS60_010203</name>
</gene>
<evidence type="ECO:0000313" key="2">
    <source>
        <dbReference type="Proteomes" id="UP001521785"/>
    </source>
</evidence>
<reference evidence="1 2" key="1">
    <citation type="submission" date="2024-02" db="EMBL/GenBank/DDBJ databases">
        <title>De novo assembly and annotation of 12 fungi associated with fruit tree decline syndrome in Ontario, Canada.</title>
        <authorList>
            <person name="Sulman M."/>
            <person name="Ellouze W."/>
            <person name="Ilyukhin E."/>
        </authorList>
    </citation>
    <scope>NUCLEOTIDE SEQUENCE [LARGE SCALE GENOMIC DNA]</scope>
    <source>
        <strain evidence="1 2">M42-189</strain>
    </source>
</reference>
<comment type="caution">
    <text evidence="1">The sequence shown here is derived from an EMBL/GenBank/DDBJ whole genome shotgun (WGS) entry which is preliminary data.</text>
</comment>
<name>A0ABR3QQK7_9PLEO</name>
<dbReference type="EMBL" id="JAKJXO020000017">
    <property type="protein sequence ID" value="KAL1594443.1"/>
    <property type="molecule type" value="Genomic_DNA"/>
</dbReference>
<proteinExistence type="predicted"/>
<protein>
    <recommendedName>
        <fullName evidence="3">Glycosyltransferase family 25 protein</fullName>
    </recommendedName>
</protein>
<organism evidence="1 2">
    <name type="scientific">Paraconiothyrium brasiliense</name>
    <dbReference type="NCBI Taxonomy" id="300254"/>
    <lineage>
        <taxon>Eukaryota</taxon>
        <taxon>Fungi</taxon>
        <taxon>Dikarya</taxon>
        <taxon>Ascomycota</taxon>
        <taxon>Pezizomycotina</taxon>
        <taxon>Dothideomycetes</taxon>
        <taxon>Pleosporomycetidae</taxon>
        <taxon>Pleosporales</taxon>
        <taxon>Massarineae</taxon>
        <taxon>Didymosphaeriaceae</taxon>
        <taxon>Paraconiothyrium</taxon>
    </lineage>
</organism>
<keyword evidence="2" id="KW-1185">Reference proteome</keyword>
<dbReference type="Proteomes" id="UP001521785">
    <property type="component" value="Unassembled WGS sequence"/>
</dbReference>